<dbReference type="AlphaFoldDB" id="A0A061AXG6"/>
<organism evidence="3">
    <name type="scientific">Cyberlindnera fabianii</name>
    <name type="common">Yeast</name>
    <name type="synonym">Hansenula fabianii</name>
    <dbReference type="NCBI Taxonomy" id="36022"/>
    <lineage>
        <taxon>Eukaryota</taxon>
        <taxon>Fungi</taxon>
        <taxon>Dikarya</taxon>
        <taxon>Ascomycota</taxon>
        <taxon>Saccharomycotina</taxon>
        <taxon>Saccharomycetes</taxon>
        <taxon>Phaffomycetales</taxon>
        <taxon>Phaffomycetaceae</taxon>
        <taxon>Cyberlindnera</taxon>
    </lineage>
</organism>
<keyword evidence="2" id="KW-1133">Transmembrane helix</keyword>
<dbReference type="OrthoDB" id="2103474at2759"/>
<dbReference type="VEuPathDB" id="FungiDB:BON22_2380"/>
<dbReference type="EMBL" id="LK052889">
    <property type="protein sequence ID" value="CDR40062.1"/>
    <property type="molecule type" value="Genomic_DNA"/>
</dbReference>
<dbReference type="PANTHER" id="PTHR35519">
    <property type="entry name" value="MEMBRANE PROTEINS"/>
    <property type="match status" value="1"/>
</dbReference>
<sequence>MDALNSLQNQMESLPGYSIAMDWFNEKAEEKYQTKDPFYVEIHGKKKRRKAPESCTREEQKAWKRIKKRAWLDDRNFFGCYPMDFGFGLAPLASLIPVIGPILMFGVHGRLITIADREFRLPPELVVKMHGNIVTDLIITLVPILGCFFSWMNACSTRNAALIHTYLVKREMKRERQAHEAQNQYQNIRVPNLNSGQTQKISTQHGPQHTEPSQVQKQNPQNVPYQQIRQPQQAYSPPTTRGRQMV</sequence>
<feature type="transmembrane region" description="Helical" evidence="2">
    <location>
        <begin position="133"/>
        <end position="152"/>
    </location>
</feature>
<proteinExistence type="predicted"/>
<dbReference type="PANTHER" id="PTHR35519:SF1">
    <property type="entry name" value="YALI0C06193P"/>
    <property type="match status" value="1"/>
</dbReference>
<accession>A0A061AXG6</accession>
<protein>
    <submittedName>
        <fullName evidence="3">CYFA0S04e02806g1_1</fullName>
    </submittedName>
</protein>
<gene>
    <name evidence="3" type="ORF">CYFA0S_04e02806g</name>
</gene>
<evidence type="ECO:0000256" key="2">
    <source>
        <dbReference type="SAM" id="Phobius"/>
    </source>
</evidence>
<dbReference type="InterPro" id="IPR025187">
    <property type="entry name" value="DUF4112"/>
</dbReference>
<reference evidence="3" key="1">
    <citation type="journal article" date="2014" name="Genome Announc.">
        <title>Genome sequence of the yeast Cyberlindnera fabianii (Hansenula fabianii).</title>
        <authorList>
            <person name="Freel K.C."/>
            <person name="Sarilar V."/>
            <person name="Neuveglise C."/>
            <person name="Devillers H."/>
            <person name="Friedrich A."/>
            <person name="Schacherer J."/>
        </authorList>
    </citation>
    <scope>NUCLEOTIDE SEQUENCE</scope>
    <source>
        <strain evidence="3">YJS4271</strain>
    </source>
</reference>
<keyword evidence="2" id="KW-0812">Transmembrane</keyword>
<feature type="region of interest" description="Disordered" evidence="1">
    <location>
        <begin position="227"/>
        <end position="246"/>
    </location>
</feature>
<keyword evidence="2" id="KW-0472">Membrane</keyword>
<evidence type="ECO:0000256" key="1">
    <source>
        <dbReference type="SAM" id="MobiDB-lite"/>
    </source>
</evidence>
<dbReference type="Pfam" id="PF13430">
    <property type="entry name" value="DUF4112"/>
    <property type="match status" value="1"/>
</dbReference>
<evidence type="ECO:0000313" key="3">
    <source>
        <dbReference type="EMBL" id="CDR40062.1"/>
    </source>
</evidence>
<feature type="region of interest" description="Disordered" evidence="1">
    <location>
        <begin position="197"/>
        <end position="221"/>
    </location>
</feature>
<name>A0A061AXG6_CYBFA</name>
<dbReference type="PhylomeDB" id="A0A061AXG6"/>
<feature type="transmembrane region" description="Helical" evidence="2">
    <location>
        <begin position="92"/>
        <end position="112"/>
    </location>
</feature>